<dbReference type="Gene3D" id="3.40.50.280">
    <property type="entry name" value="Cobalamin-binding domain"/>
    <property type="match status" value="1"/>
</dbReference>
<name>A0A1M7STN6_9BACT</name>
<dbReference type="InterPro" id="IPR006158">
    <property type="entry name" value="Cobalamin-bd"/>
</dbReference>
<dbReference type="PANTHER" id="PTHR43409:SF16">
    <property type="entry name" value="SLR0320 PROTEIN"/>
    <property type="match status" value="1"/>
</dbReference>
<evidence type="ECO:0000259" key="6">
    <source>
        <dbReference type="PROSITE" id="PS51332"/>
    </source>
</evidence>
<evidence type="ECO:0000313" key="7">
    <source>
        <dbReference type="EMBL" id="SHN61875.1"/>
    </source>
</evidence>
<keyword evidence="8" id="KW-1185">Reference proteome</keyword>
<evidence type="ECO:0000313" key="8">
    <source>
        <dbReference type="Proteomes" id="UP000186469"/>
    </source>
</evidence>
<dbReference type="SMART" id="SM00729">
    <property type="entry name" value="Elp3"/>
    <property type="match status" value="1"/>
</dbReference>
<dbReference type="GO" id="GO:0003824">
    <property type="term" value="F:catalytic activity"/>
    <property type="evidence" value="ECO:0007669"/>
    <property type="project" value="InterPro"/>
</dbReference>
<dbReference type="RefSeq" id="WP_072696948.1">
    <property type="nucleotide sequence ID" value="NZ_FRDI01000004.1"/>
</dbReference>
<dbReference type="OrthoDB" id="9804952at2"/>
<dbReference type="InterPro" id="IPR007197">
    <property type="entry name" value="rSAM"/>
</dbReference>
<dbReference type="InterPro" id="IPR058240">
    <property type="entry name" value="rSAM_sf"/>
</dbReference>
<dbReference type="SFLD" id="SFLDS00029">
    <property type="entry name" value="Radical_SAM"/>
    <property type="match status" value="1"/>
</dbReference>
<evidence type="ECO:0000256" key="5">
    <source>
        <dbReference type="ARBA" id="ARBA00023014"/>
    </source>
</evidence>
<dbReference type="EMBL" id="FRDI01000004">
    <property type="protein sequence ID" value="SHN61875.1"/>
    <property type="molecule type" value="Genomic_DNA"/>
</dbReference>
<comment type="cofactor">
    <cofactor evidence="1">
        <name>[4Fe-4S] cluster</name>
        <dbReference type="ChEBI" id="CHEBI:49883"/>
    </cofactor>
</comment>
<keyword evidence="4" id="KW-0408">Iron</keyword>
<dbReference type="GO" id="GO:0051539">
    <property type="term" value="F:4 iron, 4 sulfur cluster binding"/>
    <property type="evidence" value="ECO:0007669"/>
    <property type="project" value="UniProtKB-KW"/>
</dbReference>
<dbReference type="Pfam" id="PF02310">
    <property type="entry name" value="B12-binding"/>
    <property type="match status" value="1"/>
</dbReference>
<dbReference type="InterPro" id="IPR023969">
    <property type="entry name" value="CHP04072_B12-bd/rSAM"/>
</dbReference>
<evidence type="ECO:0000256" key="4">
    <source>
        <dbReference type="ARBA" id="ARBA00023004"/>
    </source>
</evidence>
<dbReference type="InterPro" id="IPR034466">
    <property type="entry name" value="Methyltransferase_Class_B"/>
</dbReference>
<dbReference type="GO" id="GO:0005829">
    <property type="term" value="C:cytosol"/>
    <property type="evidence" value="ECO:0007669"/>
    <property type="project" value="TreeGrafter"/>
</dbReference>
<dbReference type="STRING" id="1121455.SAMN02745728_01275"/>
<dbReference type="SFLD" id="SFLDG01123">
    <property type="entry name" value="methyltransferase_(Class_B)"/>
    <property type="match status" value="1"/>
</dbReference>
<dbReference type="PROSITE" id="PS51332">
    <property type="entry name" value="B12_BINDING"/>
    <property type="match status" value="1"/>
</dbReference>
<evidence type="ECO:0000256" key="1">
    <source>
        <dbReference type="ARBA" id="ARBA00001966"/>
    </source>
</evidence>
<evidence type="ECO:0000256" key="3">
    <source>
        <dbReference type="ARBA" id="ARBA00022723"/>
    </source>
</evidence>
<feature type="domain" description="B12-binding" evidence="6">
    <location>
        <begin position="5"/>
        <end position="149"/>
    </location>
</feature>
<protein>
    <submittedName>
        <fullName evidence="7">Lipid biosynthesis B12-binding/radical SAM protein</fullName>
    </submittedName>
</protein>
<accession>A0A1M7STN6</accession>
<dbReference type="SFLD" id="SFLDG01082">
    <property type="entry name" value="B12-binding_domain_containing"/>
    <property type="match status" value="1"/>
</dbReference>
<organism evidence="7 8">
    <name type="scientific">Desulfovibrio litoralis DSM 11393</name>
    <dbReference type="NCBI Taxonomy" id="1121455"/>
    <lineage>
        <taxon>Bacteria</taxon>
        <taxon>Pseudomonadati</taxon>
        <taxon>Thermodesulfobacteriota</taxon>
        <taxon>Desulfovibrionia</taxon>
        <taxon>Desulfovibrionales</taxon>
        <taxon>Desulfovibrionaceae</taxon>
        <taxon>Desulfovibrio</taxon>
    </lineage>
</organism>
<evidence type="ECO:0000256" key="2">
    <source>
        <dbReference type="ARBA" id="ARBA00022691"/>
    </source>
</evidence>
<dbReference type="AlphaFoldDB" id="A0A1M7STN6"/>
<dbReference type="InterPro" id="IPR051198">
    <property type="entry name" value="BchE-like"/>
</dbReference>
<reference evidence="7 8" key="1">
    <citation type="submission" date="2016-12" db="EMBL/GenBank/DDBJ databases">
        <authorList>
            <person name="Song W.-J."/>
            <person name="Kurnit D.M."/>
        </authorList>
    </citation>
    <scope>NUCLEOTIDE SEQUENCE [LARGE SCALE GENOMIC DNA]</scope>
    <source>
        <strain evidence="7 8">DSM 11393</strain>
    </source>
</reference>
<keyword evidence="5" id="KW-0411">Iron-sulfur</keyword>
<dbReference type="GO" id="GO:0031419">
    <property type="term" value="F:cobalamin binding"/>
    <property type="evidence" value="ECO:0007669"/>
    <property type="project" value="InterPro"/>
</dbReference>
<dbReference type="Proteomes" id="UP000186469">
    <property type="component" value="Unassembled WGS sequence"/>
</dbReference>
<keyword evidence="2" id="KW-0949">S-adenosyl-L-methionine</keyword>
<dbReference type="PANTHER" id="PTHR43409">
    <property type="entry name" value="ANAEROBIC MAGNESIUM-PROTOPORPHYRIN IX MONOMETHYL ESTER CYCLASE-RELATED"/>
    <property type="match status" value="1"/>
</dbReference>
<dbReference type="InterPro" id="IPR006638">
    <property type="entry name" value="Elp3/MiaA/NifB-like_rSAM"/>
</dbReference>
<dbReference type="GO" id="GO:0046872">
    <property type="term" value="F:metal ion binding"/>
    <property type="evidence" value="ECO:0007669"/>
    <property type="project" value="UniProtKB-KW"/>
</dbReference>
<dbReference type="Gene3D" id="3.80.30.20">
    <property type="entry name" value="tm_1862 like domain"/>
    <property type="match status" value="1"/>
</dbReference>
<sequence length="448" mass="50665">MNILLISVNTEEAPYPVYPLGMSTVASALEKGGHSVSQADMLYAKQNKSEYLDKKIKECSPDVIGISLRNIDNVDYFTSEQHWQLDSLRLLIEKIRLQTTAAIILGGGGFSIMPEKILEYCNADYGIVGEGELSFCILLEQLEKNEKISKIFKSDMRCKGVEMNSPLYDDLLLDFYAQESGVLNIQTKRGCPNNCLYCTYPMLEGRVVRPREIEAVIEDIKYIIHRHKGCEIFFTDAVFNDHNGHWLTLVEAMAKAGLVIPWTAFFEPTGLSKSELSLCMRTGLKAVEFGTDATSDATLKGMKKRFNFESVLSSTNLCNSLDLPSAHFVIFGGPKETEATLKEGLNNLDLLTNSLVFAFLGIRIYEESPLMRYAVNEGTIEPQTNCLQPRYYFSPHINEADATIIIKNHFRRNKLRIFPPEKGQEKIHALRNLGYRGVLWDQLVMRKK</sequence>
<proteinExistence type="predicted"/>
<gene>
    <name evidence="7" type="ORF">SAMN02745728_01275</name>
</gene>
<dbReference type="Pfam" id="PF04055">
    <property type="entry name" value="Radical_SAM"/>
    <property type="match status" value="1"/>
</dbReference>
<dbReference type="InterPro" id="IPR023404">
    <property type="entry name" value="rSAM_horseshoe"/>
</dbReference>
<dbReference type="SUPFAM" id="SSF102114">
    <property type="entry name" value="Radical SAM enzymes"/>
    <property type="match status" value="1"/>
</dbReference>
<dbReference type="NCBIfam" id="TIGR04072">
    <property type="entry name" value="rSAM_ladder_B12"/>
    <property type="match status" value="1"/>
</dbReference>
<keyword evidence="3" id="KW-0479">Metal-binding</keyword>